<keyword evidence="5" id="KW-1185">Reference proteome</keyword>
<dbReference type="InterPro" id="IPR008984">
    <property type="entry name" value="SMAD_FHA_dom_sf"/>
</dbReference>
<dbReference type="KEGG" id="cyt:cce_2787"/>
<dbReference type="SMART" id="SM00267">
    <property type="entry name" value="GGDEF"/>
    <property type="match status" value="1"/>
</dbReference>
<dbReference type="InterPro" id="IPR035919">
    <property type="entry name" value="EAL_sf"/>
</dbReference>
<dbReference type="InterPro" id="IPR052155">
    <property type="entry name" value="Biofilm_reg_signaling"/>
</dbReference>
<evidence type="ECO:0000259" key="1">
    <source>
        <dbReference type="PROSITE" id="PS50006"/>
    </source>
</evidence>
<dbReference type="SMART" id="SM00240">
    <property type="entry name" value="FHA"/>
    <property type="match status" value="1"/>
</dbReference>
<organism evidence="4 5">
    <name type="scientific">Crocosphaera subtropica (strain ATCC 51142 / BH68)</name>
    <name type="common">Cyanothece sp. (strain ATCC 51142)</name>
    <dbReference type="NCBI Taxonomy" id="43989"/>
    <lineage>
        <taxon>Bacteria</taxon>
        <taxon>Bacillati</taxon>
        <taxon>Cyanobacteriota</taxon>
        <taxon>Cyanophyceae</taxon>
        <taxon>Oscillatoriophycideae</taxon>
        <taxon>Chroococcales</taxon>
        <taxon>Aphanothecaceae</taxon>
        <taxon>Crocosphaera</taxon>
        <taxon>Crocosphaera subtropica</taxon>
    </lineage>
</organism>
<dbReference type="PROSITE" id="PS50887">
    <property type="entry name" value="GGDEF"/>
    <property type="match status" value="1"/>
</dbReference>
<dbReference type="CDD" id="cd01949">
    <property type="entry name" value="GGDEF"/>
    <property type="match status" value="1"/>
</dbReference>
<evidence type="ECO:0000313" key="4">
    <source>
        <dbReference type="EMBL" id="ACB52135.1"/>
    </source>
</evidence>
<feature type="domain" description="FHA" evidence="1">
    <location>
        <begin position="42"/>
        <end position="102"/>
    </location>
</feature>
<dbReference type="STRING" id="43989.cce_2787"/>
<dbReference type="SUPFAM" id="SSF49879">
    <property type="entry name" value="SMAD/FHA domain"/>
    <property type="match status" value="1"/>
</dbReference>
<dbReference type="InterPro" id="IPR001633">
    <property type="entry name" value="EAL_dom"/>
</dbReference>
<feature type="domain" description="GGDEF" evidence="3">
    <location>
        <begin position="211"/>
        <end position="346"/>
    </location>
</feature>
<reference evidence="4 5" key="1">
    <citation type="journal article" date="2008" name="Proc. Natl. Acad. Sci. U.S.A.">
        <title>The genome of Cyanothece 51142, a unicellular diazotrophic cyanobacterium important in the marine nitrogen cycle.</title>
        <authorList>
            <person name="Welsh E.A."/>
            <person name="Liberton M."/>
            <person name="Stoeckel J."/>
            <person name="Loh T."/>
            <person name="Elvitigala T."/>
            <person name="Wang C."/>
            <person name="Wollam A."/>
            <person name="Fulton R.S."/>
            <person name="Clifton S.W."/>
            <person name="Jacobs J.M."/>
            <person name="Aurora R."/>
            <person name="Ghosh B.K."/>
            <person name="Sherman L.A."/>
            <person name="Smith R.D."/>
            <person name="Wilson R.K."/>
            <person name="Pakrasi H.B."/>
        </authorList>
    </citation>
    <scope>NUCLEOTIDE SEQUENCE [LARGE SCALE GENOMIC DNA]</scope>
    <source>
        <strain evidence="5">ATCC 51142 / BH68</strain>
    </source>
</reference>
<dbReference type="InterPro" id="IPR000160">
    <property type="entry name" value="GGDEF_dom"/>
</dbReference>
<dbReference type="Proteomes" id="UP000001203">
    <property type="component" value="Chromosome circular"/>
</dbReference>
<dbReference type="AlphaFoldDB" id="B1WU73"/>
<dbReference type="CDD" id="cd01948">
    <property type="entry name" value="EAL"/>
    <property type="match status" value="1"/>
</dbReference>
<dbReference type="Gene3D" id="3.20.20.450">
    <property type="entry name" value="EAL domain"/>
    <property type="match status" value="1"/>
</dbReference>
<proteinExistence type="predicted"/>
<feature type="domain" description="EAL" evidence="2">
    <location>
        <begin position="353"/>
        <end position="607"/>
    </location>
</feature>
<dbReference type="InterPro" id="IPR000253">
    <property type="entry name" value="FHA_dom"/>
</dbReference>
<dbReference type="EMBL" id="CP000806">
    <property type="protein sequence ID" value="ACB52135.1"/>
    <property type="molecule type" value="Genomic_DNA"/>
</dbReference>
<dbReference type="SUPFAM" id="SSF55073">
    <property type="entry name" value="Nucleotide cyclase"/>
    <property type="match status" value="1"/>
</dbReference>
<evidence type="ECO:0000313" key="5">
    <source>
        <dbReference type="Proteomes" id="UP000001203"/>
    </source>
</evidence>
<dbReference type="Pfam" id="PF00563">
    <property type="entry name" value="EAL"/>
    <property type="match status" value="1"/>
</dbReference>
<dbReference type="InterPro" id="IPR029787">
    <property type="entry name" value="Nucleotide_cyclase"/>
</dbReference>
<evidence type="ECO:0000259" key="2">
    <source>
        <dbReference type="PROSITE" id="PS50883"/>
    </source>
</evidence>
<dbReference type="PANTHER" id="PTHR44757">
    <property type="entry name" value="DIGUANYLATE CYCLASE DGCP"/>
    <property type="match status" value="1"/>
</dbReference>
<dbReference type="NCBIfam" id="TIGR00254">
    <property type="entry name" value="GGDEF"/>
    <property type="match status" value="1"/>
</dbReference>
<dbReference type="PANTHER" id="PTHR44757:SF2">
    <property type="entry name" value="BIOFILM ARCHITECTURE MAINTENANCE PROTEIN MBAA"/>
    <property type="match status" value="1"/>
</dbReference>
<dbReference type="Pfam" id="PF00990">
    <property type="entry name" value="GGDEF"/>
    <property type="match status" value="1"/>
</dbReference>
<name>B1WU73_CROS5</name>
<dbReference type="PROSITE" id="PS50006">
    <property type="entry name" value="FHA_DOMAIN"/>
    <property type="match status" value="1"/>
</dbReference>
<dbReference type="eggNOG" id="COG5001">
    <property type="taxonomic scope" value="Bacteria"/>
</dbReference>
<dbReference type="PROSITE" id="PS50883">
    <property type="entry name" value="EAL"/>
    <property type="match status" value="1"/>
</dbReference>
<dbReference type="Gene3D" id="3.30.70.270">
    <property type="match status" value="1"/>
</dbReference>
<dbReference type="Pfam" id="PF00498">
    <property type="entry name" value="FHA"/>
    <property type="match status" value="1"/>
</dbReference>
<sequence>MCHIYYPNIMNTHINYSHENRHLIVIEDQKYRQTISLEDETYSIGRNTNNSIIIRSQQASRRHGTLMRRKNHRNNTYSYWIIDGDLDGNKSRNGIYVNGEKCLIKELKNGDLINFGCEVNATYYASHEWSNTVTDITKTKPHKLTNNSPEVHSQYSLSQPHIDFNYDSQVLNPKDTLKAQEYQDALTKLPNKILLKEYLLNSLKNAKQYHTSMGVLLLDINHFKTINKNWGYPVGDKILVEVAQRLKSSLRDSDIVARWGDDEFIILLPKMSHGDDIEKITQRILKNVSKSLEISKTLLYLEYSLGCAIYPQDGESSNILLRKAEMELLNHKKEMISSDQKSNLTIDLKASKLLKAKTALQQALNQQELELYYQPQIKIKTGEISGVEALVRWNHPELGQINPQKFIPVAEQTDSILIIGEWILKEACRQNKAWQDMGLPSFIMSVNLSPLQLKDPNFINIVKQILRETKLEPHWLELEITEKAILANSELAYQVLQDLRQLGVHLSMDDFGTGYSCINHLPKFPFGTLKIAQSCVQTLTEKPETVAIISAAVALGNSLDLRVIAEGVETHKQLDVLQNLDCQEAQGYLLSQPLNCIEATRFLDLYQGSKISALLG</sequence>
<dbReference type="SUPFAM" id="SSF141868">
    <property type="entry name" value="EAL domain-like"/>
    <property type="match status" value="1"/>
</dbReference>
<dbReference type="InterPro" id="IPR043128">
    <property type="entry name" value="Rev_trsase/Diguanyl_cyclase"/>
</dbReference>
<gene>
    <name evidence="4" type="ordered locus">cce_2787</name>
</gene>
<accession>B1WU73</accession>
<dbReference type="HOGENOM" id="CLU_000445_70_20_3"/>
<dbReference type="Gene3D" id="2.60.200.20">
    <property type="match status" value="1"/>
</dbReference>
<evidence type="ECO:0008006" key="6">
    <source>
        <dbReference type="Google" id="ProtNLM"/>
    </source>
</evidence>
<protein>
    <recommendedName>
        <fullName evidence="6">Diguanylate cyclase/phosphodiesterase</fullName>
    </recommendedName>
</protein>
<evidence type="ECO:0000259" key="3">
    <source>
        <dbReference type="PROSITE" id="PS50887"/>
    </source>
</evidence>
<dbReference type="SMART" id="SM00052">
    <property type="entry name" value="EAL"/>
    <property type="match status" value="1"/>
</dbReference>